<keyword evidence="4" id="KW-1185">Reference proteome</keyword>
<dbReference type="Proteomes" id="UP001217089">
    <property type="component" value="Unassembled WGS sequence"/>
</dbReference>
<dbReference type="InterPro" id="IPR050517">
    <property type="entry name" value="DDR_Repair_Kinase"/>
</dbReference>
<dbReference type="SUPFAM" id="SSF56112">
    <property type="entry name" value="Protein kinase-like (PK-like)"/>
    <property type="match status" value="1"/>
</dbReference>
<dbReference type="InterPro" id="IPR003152">
    <property type="entry name" value="FATC_dom"/>
</dbReference>
<proteinExistence type="predicted"/>
<feature type="non-terminal residue" evidence="3">
    <location>
        <position position="137"/>
    </location>
</feature>
<dbReference type="Pfam" id="PF02260">
    <property type="entry name" value="FATC"/>
    <property type="match status" value="1"/>
</dbReference>
<dbReference type="InterPro" id="IPR011009">
    <property type="entry name" value="Kinase-like_dom_sf"/>
</dbReference>
<gene>
    <name evidence="3" type="ORF">KUTeg_003134</name>
</gene>
<dbReference type="PANTHER" id="PTHR11139:SF68">
    <property type="entry name" value="DNA-DEPENDENT PROTEIN KINASE CATALYTIC SUBUNIT"/>
    <property type="match status" value="1"/>
</dbReference>
<dbReference type="Pfam" id="PF00454">
    <property type="entry name" value="PI3_PI4_kinase"/>
    <property type="match status" value="1"/>
</dbReference>
<evidence type="ECO:0000313" key="3">
    <source>
        <dbReference type="EMBL" id="KAJ8318043.1"/>
    </source>
</evidence>
<accession>A0ABQ9FQR0</accession>
<sequence>MPFRLTRQIRNIMLPLQIKGLMESTMIHTLRALREDYDLLLNTMDIFVKEPSLDWLVEKQQTTMGLEDASLLADQLLFSKDELHLGHHRSSAYKAYENVVMGDQSDIRAQLPDKGLSVEQQVACLIDQATDPNLLGR</sequence>
<name>A0ABQ9FQR0_TEGGR</name>
<dbReference type="InterPro" id="IPR000403">
    <property type="entry name" value="PI3/4_kinase_cat_dom"/>
</dbReference>
<feature type="domain" description="PI3K/PI4K catalytic" evidence="1">
    <location>
        <begin position="1"/>
        <end position="101"/>
    </location>
</feature>
<organism evidence="3 4">
    <name type="scientific">Tegillarca granosa</name>
    <name type="common">Malaysian cockle</name>
    <name type="synonym">Anadara granosa</name>
    <dbReference type="NCBI Taxonomy" id="220873"/>
    <lineage>
        <taxon>Eukaryota</taxon>
        <taxon>Metazoa</taxon>
        <taxon>Spiralia</taxon>
        <taxon>Lophotrochozoa</taxon>
        <taxon>Mollusca</taxon>
        <taxon>Bivalvia</taxon>
        <taxon>Autobranchia</taxon>
        <taxon>Pteriomorphia</taxon>
        <taxon>Arcoida</taxon>
        <taxon>Arcoidea</taxon>
        <taxon>Arcidae</taxon>
        <taxon>Tegillarca</taxon>
    </lineage>
</organism>
<feature type="domain" description="FATC" evidence="2">
    <location>
        <begin position="114"/>
        <end position="137"/>
    </location>
</feature>
<dbReference type="PANTHER" id="PTHR11139">
    <property type="entry name" value="ATAXIA TELANGIECTASIA MUTATED ATM -RELATED"/>
    <property type="match status" value="1"/>
</dbReference>
<dbReference type="Gene3D" id="1.10.1070.11">
    <property type="entry name" value="Phosphatidylinositol 3-/4-kinase, catalytic domain"/>
    <property type="match status" value="1"/>
</dbReference>
<dbReference type="InterPro" id="IPR036940">
    <property type="entry name" value="PI3/4_kinase_cat_sf"/>
</dbReference>
<evidence type="ECO:0000259" key="2">
    <source>
        <dbReference type="PROSITE" id="PS51190"/>
    </source>
</evidence>
<dbReference type="PROSITE" id="PS51190">
    <property type="entry name" value="FATC"/>
    <property type="match status" value="1"/>
</dbReference>
<reference evidence="3 4" key="1">
    <citation type="submission" date="2022-12" db="EMBL/GenBank/DDBJ databases">
        <title>Chromosome-level genome of Tegillarca granosa.</title>
        <authorList>
            <person name="Kim J."/>
        </authorList>
    </citation>
    <scope>NUCLEOTIDE SEQUENCE [LARGE SCALE GENOMIC DNA]</scope>
    <source>
        <strain evidence="3">Teg-2019</strain>
        <tissue evidence="3">Adductor muscle</tissue>
    </source>
</reference>
<evidence type="ECO:0000313" key="4">
    <source>
        <dbReference type="Proteomes" id="UP001217089"/>
    </source>
</evidence>
<dbReference type="EMBL" id="JARBDR010000214">
    <property type="protein sequence ID" value="KAJ8318043.1"/>
    <property type="molecule type" value="Genomic_DNA"/>
</dbReference>
<dbReference type="PROSITE" id="PS50290">
    <property type="entry name" value="PI3_4_KINASE_3"/>
    <property type="match status" value="1"/>
</dbReference>
<comment type="caution">
    <text evidence="3">The sequence shown here is derived from an EMBL/GenBank/DDBJ whole genome shotgun (WGS) entry which is preliminary data.</text>
</comment>
<evidence type="ECO:0000259" key="1">
    <source>
        <dbReference type="PROSITE" id="PS50290"/>
    </source>
</evidence>
<protein>
    <submittedName>
        <fullName evidence="3">Uncharacterized protein</fullName>
    </submittedName>
</protein>